<dbReference type="Proteomes" id="UP000604046">
    <property type="component" value="Unassembled WGS sequence"/>
</dbReference>
<dbReference type="GO" id="GO:0005096">
    <property type="term" value="F:GTPase activator activity"/>
    <property type="evidence" value="ECO:0007669"/>
    <property type="project" value="TreeGrafter"/>
</dbReference>
<dbReference type="PANTHER" id="PTHR47219">
    <property type="entry name" value="RAB GTPASE-ACTIVATING PROTEIN 1-LIKE"/>
    <property type="match status" value="1"/>
</dbReference>
<organism evidence="2 3">
    <name type="scientific">Symbiodinium natans</name>
    <dbReference type="NCBI Taxonomy" id="878477"/>
    <lineage>
        <taxon>Eukaryota</taxon>
        <taxon>Sar</taxon>
        <taxon>Alveolata</taxon>
        <taxon>Dinophyceae</taxon>
        <taxon>Suessiales</taxon>
        <taxon>Symbiodiniaceae</taxon>
        <taxon>Symbiodinium</taxon>
    </lineage>
</organism>
<proteinExistence type="predicted"/>
<dbReference type="PROSITE" id="PS50086">
    <property type="entry name" value="TBC_RABGAP"/>
    <property type="match status" value="1"/>
</dbReference>
<dbReference type="InterPro" id="IPR035969">
    <property type="entry name" value="Rab-GAP_TBC_sf"/>
</dbReference>
<dbReference type="Gene3D" id="1.10.472.80">
    <property type="entry name" value="Ypt/Rab-GAP domain of gyp1p, domain 3"/>
    <property type="match status" value="1"/>
</dbReference>
<evidence type="ECO:0000313" key="2">
    <source>
        <dbReference type="EMBL" id="CAE7361706.1"/>
    </source>
</evidence>
<dbReference type="PANTHER" id="PTHR47219:SF9">
    <property type="entry name" value="GTPASE ACTIVATING PROTEIN AND CENTROSOME-ASSOCIATED, ISOFORM B"/>
    <property type="match status" value="1"/>
</dbReference>
<dbReference type="InterPro" id="IPR050302">
    <property type="entry name" value="Rab_GAP_TBC_domain"/>
</dbReference>
<feature type="domain" description="Rab-GAP TBC" evidence="1">
    <location>
        <begin position="1"/>
        <end position="105"/>
    </location>
</feature>
<evidence type="ECO:0000313" key="3">
    <source>
        <dbReference type="Proteomes" id="UP000604046"/>
    </source>
</evidence>
<dbReference type="GO" id="GO:0031267">
    <property type="term" value="F:small GTPase binding"/>
    <property type="evidence" value="ECO:0007669"/>
    <property type="project" value="TreeGrafter"/>
</dbReference>
<protein>
    <submittedName>
        <fullName evidence="2">EVI5L protein</fullName>
    </submittedName>
</protein>
<keyword evidence="3" id="KW-1185">Reference proteome</keyword>
<dbReference type="OrthoDB" id="159449at2759"/>
<name>A0A812PT01_9DINO</name>
<dbReference type="InterPro" id="IPR000195">
    <property type="entry name" value="Rab-GAP-TBC_dom"/>
</dbReference>
<accession>A0A812PT01</accession>
<comment type="caution">
    <text evidence="2">The sequence shown here is derived from an EMBL/GenBank/DDBJ whole genome shotgun (WGS) entry which is preliminary data.</text>
</comment>
<dbReference type="EMBL" id="CAJNDS010002179">
    <property type="protein sequence ID" value="CAE7361706.1"/>
    <property type="molecule type" value="Genomic_DNA"/>
</dbReference>
<evidence type="ECO:0000259" key="1">
    <source>
        <dbReference type="PROSITE" id="PS50086"/>
    </source>
</evidence>
<gene>
    <name evidence="2" type="primary">EVI5L</name>
    <name evidence="2" type="ORF">SNAT2548_LOCUS19482</name>
</gene>
<dbReference type="AlphaFoldDB" id="A0A812PT01"/>
<dbReference type="SUPFAM" id="SSF47923">
    <property type="entry name" value="Ypt/Rab-GAP domain of gyp1p"/>
    <property type="match status" value="1"/>
</dbReference>
<dbReference type="Pfam" id="PF23436">
    <property type="entry name" value="RabGap-TBC_2"/>
    <property type="match status" value="1"/>
</dbReference>
<reference evidence="2" key="1">
    <citation type="submission" date="2021-02" db="EMBL/GenBank/DDBJ databases">
        <authorList>
            <person name="Dougan E. K."/>
            <person name="Rhodes N."/>
            <person name="Thang M."/>
            <person name="Chan C."/>
        </authorList>
    </citation>
    <scope>NUCLEOTIDE SEQUENCE</scope>
</reference>
<sequence>MSSNSASDEYSLPTREEAFAAFAHLMDHEDFLLSGLYTGGFPLLHRYLHELENLLMEVLPDLHRHLLSKGVVAMMYAQPWFHTLFITVVPEAAVVRVWGKMLREGPKALLTYALALLQDNKASLLCMDDVEDLMRALRHPRISPAS</sequence>